<dbReference type="AlphaFoldDB" id="A0A1Z1WPH7"/>
<dbReference type="InterPro" id="IPR006286">
    <property type="entry name" value="C56_PfpI-like"/>
</dbReference>
<evidence type="ECO:0000256" key="1">
    <source>
        <dbReference type="ARBA" id="ARBA00008542"/>
    </source>
</evidence>
<comment type="similarity">
    <text evidence="1">Belongs to the peptidase C56 family.</text>
</comment>
<dbReference type="NCBIfam" id="TIGR01382">
    <property type="entry name" value="PfpI"/>
    <property type="match status" value="1"/>
</dbReference>
<sequence>MSDKPLDGHRVLVLVTNYGVEQDELLVPVRRLREDGADVTVAAVSSDPIVTLVGDRDAGETVEPTTVLETVDSGAYQLLLIPGGTINADQLRLQPKALEVIKTFATSGRPIAAICHGPWALVEADVLRDKTLTSYPSVRTDARNAGAKSWVDEAVVSDSAQGYALITSRTPKDLDDFVREVSKTLAGETPTTGEARR</sequence>
<dbReference type="RefSeq" id="WP_087886838.1">
    <property type="nucleotide sequence ID" value="NZ_CP021748.1"/>
</dbReference>
<dbReference type="OrthoDB" id="9792284at2"/>
<dbReference type="STRING" id="67267.GCA_000716675_01965"/>
<name>A0A1Z1WPH7_9ACTN</name>
<keyword evidence="3" id="KW-0808">Transferase</keyword>
<protein>
    <submittedName>
        <fullName evidence="3">Glutamine amidotransferase</fullName>
    </submittedName>
</protein>
<feature type="domain" description="DJ-1/PfpI" evidence="2">
    <location>
        <begin position="9"/>
        <end position="183"/>
    </location>
</feature>
<dbReference type="EMBL" id="CP021748">
    <property type="protein sequence ID" value="ARX88328.1"/>
    <property type="molecule type" value="Genomic_DNA"/>
</dbReference>
<organism evidence="3 4">
    <name type="scientific">Streptomyces alboflavus</name>
    <dbReference type="NCBI Taxonomy" id="67267"/>
    <lineage>
        <taxon>Bacteria</taxon>
        <taxon>Bacillati</taxon>
        <taxon>Actinomycetota</taxon>
        <taxon>Actinomycetes</taxon>
        <taxon>Kitasatosporales</taxon>
        <taxon>Streptomycetaceae</taxon>
        <taxon>Streptomyces</taxon>
    </lineage>
</organism>
<proteinExistence type="inferred from homology"/>
<accession>A0A1Z1WPH7</accession>
<evidence type="ECO:0000313" key="3">
    <source>
        <dbReference type="EMBL" id="ARX88328.1"/>
    </source>
</evidence>
<keyword evidence="4" id="KW-1185">Reference proteome</keyword>
<dbReference type="InterPro" id="IPR002818">
    <property type="entry name" value="DJ-1/PfpI"/>
</dbReference>
<evidence type="ECO:0000259" key="2">
    <source>
        <dbReference type="Pfam" id="PF01965"/>
    </source>
</evidence>
<dbReference type="PANTHER" id="PTHR42733">
    <property type="entry name" value="DJ-1 PROTEIN"/>
    <property type="match status" value="1"/>
</dbReference>
<dbReference type="PROSITE" id="PS51276">
    <property type="entry name" value="PEPTIDASE_C56_PFPI"/>
    <property type="match status" value="1"/>
</dbReference>
<dbReference type="CDD" id="cd03134">
    <property type="entry name" value="GATase1_PfpI_like"/>
    <property type="match status" value="1"/>
</dbReference>
<dbReference type="InterPro" id="IPR029062">
    <property type="entry name" value="Class_I_gatase-like"/>
</dbReference>
<dbReference type="Gene3D" id="3.40.50.880">
    <property type="match status" value="1"/>
</dbReference>
<gene>
    <name evidence="3" type="primary">pfpI</name>
    <name evidence="3" type="ORF">SMD44_07815</name>
</gene>
<dbReference type="eggNOG" id="COG0693">
    <property type="taxonomic scope" value="Bacteria"/>
</dbReference>
<keyword evidence="3" id="KW-0315">Glutamine amidotransferase</keyword>
<dbReference type="KEGG" id="salf:SMD44_07815"/>
<evidence type="ECO:0000313" key="4">
    <source>
        <dbReference type="Proteomes" id="UP000195880"/>
    </source>
</evidence>
<dbReference type="Pfam" id="PF01965">
    <property type="entry name" value="DJ-1_PfpI"/>
    <property type="match status" value="1"/>
</dbReference>
<reference evidence="3 4" key="1">
    <citation type="submission" date="2017-05" db="EMBL/GenBank/DDBJ databases">
        <title>Streptomyces alboflavus Genome sequencing and assembly.</title>
        <authorList>
            <person name="Wang Y."/>
            <person name="Du B."/>
            <person name="Ding Y."/>
            <person name="Liu H."/>
            <person name="Hou Q."/>
            <person name="Liu K."/>
            <person name="Wang C."/>
            <person name="Yao L."/>
        </authorList>
    </citation>
    <scope>NUCLEOTIDE SEQUENCE [LARGE SCALE GENOMIC DNA]</scope>
    <source>
        <strain evidence="3 4">MDJK44</strain>
    </source>
</reference>
<dbReference type="PANTHER" id="PTHR42733:SF12">
    <property type="entry name" value="PROTEINASE"/>
    <property type="match status" value="1"/>
</dbReference>
<dbReference type="GO" id="GO:0016740">
    <property type="term" value="F:transferase activity"/>
    <property type="evidence" value="ECO:0007669"/>
    <property type="project" value="UniProtKB-KW"/>
</dbReference>
<dbReference type="SUPFAM" id="SSF52317">
    <property type="entry name" value="Class I glutamine amidotransferase-like"/>
    <property type="match status" value="1"/>
</dbReference>
<dbReference type="Proteomes" id="UP000195880">
    <property type="component" value="Chromosome"/>
</dbReference>